<feature type="region of interest" description="Disordered" evidence="1">
    <location>
        <begin position="53"/>
        <end position="259"/>
    </location>
</feature>
<dbReference type="Gene3D" id="3.30.1150.10">
    <property type="match status" value="1"/>
</dbReference>
<dbReference type="EMBL" id="QETF01000003">
    <property type="protein sequence ID" value="PWG17890.1"/>
    <property type="molecule type" value="Genomic_DNA"/>
</dbReference>
<feature type="compositionally biased region" description="Low complexity" evidence="1">
    <location>
        <begin position="236"/>
        <end position="250"/>
    </location>
</feature>
<gene>
    <name evidence="2" type="ORF">DFK10_04025</name>
</gene>
<dbReference type="AlphaFoldDB" id="A0A2V1P7W4"/>
<comment type="caution">
    <text evidence="2">The sequence shown here is derived from an EMBL/GenBank/DDBJ whole genome shotgun (WGS) entry which is preliminary data.</text>
</comment>
<accession>A0A2V1P7W4</accession>
<feature type="compositionally biased region" description="Low complexity" evidence="1">
    <location>
        <begin position="213"/>
        <end position="228"/>
    </location>
</feature>
<organism evidence="2 3">
    <name type="scientific">Salibaculum griseiflavum</name>
    <dbReference type="NCBI Taxonomy" id="1914409"/>
    <lineage>
        <taxon>Bacteria</taxon>
        <taxon>Pseudomonadati</taxon>
        <taxon>Pseudomonadota</taxon>
        <taxon>Alphaproteobacteria</taxon>
        <taxon>Rhodobacterales</taxon>
        <taxon>Roseobacteraceae</taxon>
        <taxon>Salibaculum</taxon>
    </lineage>
</organism>
<reference evidence="3" key="1">
    <citation type="submission" date="2018-05" db="EMBL/GenBank/DDBJ databases">
        <authorList>
            <person name="Du Z."/>
            <person name="Wang X."/>
        </authorList>
    </citation>
    <scope>NUCLEOTIDE SEQUENCE [LARGE SCALE GENOMIC DNA]</scope>
    <source>
        <strain evidence="3">WDS4C29</strain>
    </source>
</reference>
<evidence type="ECO:0000256" key="1">
    <source>
        <dbReference type="SAM" id="MobiDB-lite"/>
    </source>
</evidence>
<dbReference type="RefSeq" id="WP_109386845.1">
    <property type="nucleotide sequence ID" value="NZ_QETF01000003.1"/>
</dbReference>
<feature type="compositionally biased region" description="Acidic residues" evidence="1">
    <location>
        <begin position="161"/>
        <end position="185"/>
    </location>
</feature>
<evidence type="ECO:0000313" key="3">
    <source>
        <dbReference type="Proteomes" id="UP000245293"/>
    </source>
</evidence>
<evidence type="ECO:0000313" key="2">
    <source>
        <dbReference type="EMBL" id="PWG17890.1"/>
    </source>
</evidence>
<name>A0A2V1P7W4_9RHOB</name>
<protein>
    <submittedName>
        <fullName evidence="2">Cell envelope biogenesis protein TolA</fullName>
    </submittedName>
</protein>
<feature type="compositionally biased region" description="Low complexity" evidence="1">
    <location>
        <begin position="54"/>
        <end position="63"/>
    </location>
</feature>
<keyword evidence="3" id="KW-1185">Reference proteome</keyword>
<dbReference type="Proteomes" id="UP000245293">
    <property type="component" value="Unassembled WGS sequence"/>
</dbReference>
<dbReference type="OrthoDB" id="7161229at2"/>
<proteinExistence type="predicted"/>
<sequence length="371" mass="38974">MSVGTYISGAGHAVLVLWLLAGWGLESEPLDMQVTEVSVVSGDEFEAMMRAGQPDAPTADVAAPTPPEIDPEEPPAPQEDSAPQVEDAPAPVETPDLEEAPVPPELDTPEAQVTDTVPDLPEIVAEPAPPPATELDDSPRPVPRPSDRIAPEPVAPPEPDAQIDDQVAEATSDEAAQDVAVEEVDQTTAPEEAAPEIVTEAETPSGAPEVSLRPQARPNRPAPQPTETAETDTPTEDAVAQAVAEAAAEAPPQPTAGVAGGDLSDAAKTSFLRQIGNCWNVGSASTGAMQTKVTVAFSMTEDGRVDTGSIRMLSFEGGSQSDADVAYRMARSALVRCQNDGGRSGYDLPADKYDQWRDVELTFNPENMQSW</sequence>